<gene>
    <name evidence="3" type="ORF">FBEOM_11986</name>
</gene>
<feature type="transmembrane region" description="Helical" evidence="2">
    <location>
        <begin position="143"/>
        <end position="161"/>
    </location>
</feature>
<protein>
    <submittedName>
        <fullName evidence="3">Uncharacterized protein</fullName>
    </submittedName>
</protein>
<reference evidence="3" key="2">
    <citation type="submission" date="2020-02" db="EMBL/GenBank/DDBJ databases">
        <title>Identification and distribution of gene clusters putatively required for synthesis of sphingolipid metabolism inhibitors in phylogenetically diverse species of the filamentous fungus Fusarium.</title>
        <authorList>
            <person name="Kim H.-S."/>
            <person name="Busman M."/>
            <person name="Brown D.W."/>
            <person name="Divon H."/>
            <person name="Uhlig S."/>
            <person name="Proctor R.H."/>
        </authorList>
    </citation>
    <scope>NUCLEOTIDE SEQUENCE</scope>
    <source>
        <strain evidence="3">NRRL 25174</strain>
    </source>
</reference>
<accession>A0A9P5A9Z7</accession>
<proteinExistence type="predicted"/>
<keyword evidence="4" id="KW-1185">Reference proteome</keyword>
<dbReference type="OrthoDB" id="5134073at2759"/>
<feature type="transmembrane region" description="Helical" evidence="2">
    <location>
        <begin position="6"/>
        <end position="31"/>
    </location>
</feature>
<feature type="transmembrane region" description="Helical" evidence="2">
    <location>
        <begin position="531"/>
        <end position="549"/>
    </location>
</feature>
<feature type="transmembrane region" description="Helical" evidence="2">
    <location>
        <begin position="210"/>
        <end position="236"/>
    </location>
</feature>
<feature type="transmembrane region" description="Helical" evidence="2">
    <location>
        <begin position="256"/>
        <end position="280"/>
    </location>
</feature>
<feature type="region of interest" description="Disordered" evidence="1">
    <location>
        <begin position="626"/>
        <end position="648"/>
    </location>
</feature>
<feature type="transmembrane region" description="Helical" evidence="2">
    <location>
        <begin position="292"/>
        <end position="314"/>
    </location>
</feature>
<keyword evidence="2" id="KW-0812">Transmembrane</keyword>
<feature type="transmembrane region" description="Helical" evidence="2">
    <location>
        <begin position="446"/>
        <end position="469"/>
    </location>
</feature>
<evidence type="ECO:0000313" key="3">
    <source>
        <dbReference type="EMBL" id="KAF4334162.1"/>
    </source>
</evidence>
<feature type="transmembrane region" description="Helical" evidence="2">
    <location>
        <begin position="173"/>
        <end position="198"/>
    </location>
</feature>
<evidence type="ECO:0000256" key="1">
    <source>
        <dbReference type="SAM" id="MobiDB-lite"/>
    </source>
</evidence>
<keyword evidence="2" id="KW-1133">Transmembrane helix</keyword>
<feature type="compositionally biased region" description="Polar residues" evidence="1">
    <location>
        <begin position="753"/>
        <end position="769"/>
    </location>
</feature>
<keyword evidence="2" id="KW-0472">Membrane</keyword>
<comment type="caution">
    <text evidence="3">The sequence shown here is derived from an EMBL/GenBank/DDBJ whole genome shotgun (WGS) entry which is preliminary data.</text>
</comment>
<dbReference type="EMBL" id="PVQB02000724">
    <property type="protein sequence ID" value="KAF4334162.1"/>
    <property type="molecule type" value="Genomic_DNA"/>
</dbReference>
<evidence type="ECO:0000313" key="4">
    <source>
        <dbReference type="Proteomes" id="UP000730481"/>
    </source>
</evidence>
<dbReference type="Proteomes" id="UP000730481">
    <property type="component" value="Unassembled WGS sequence"/>
</dbReference>
<dbReference type="AlphaFoldDB" id="A0A9P5A9Z7"/>
<sequence length="792" mass="88189">MEHLNGPVILSGFLMSSVVYWHVFYIVDYLLRKFTPTLYKRLKQEDEVRKLCPLIITIVRMAFGMTVSLPACVQAARTTPWGVDRPLNTPGQVCIVSQVAVWSNELPQLRHYSLELFVHHILCLVSTSNIILSPPIHQIKPFYIYFGSLVGDIGPGSVMILRAAGHNLHTSRLLWTVSLGSTLILIFCRIGGAFYTLTHILTDPYNLADWVAAVGTLLFGSYSSYTAFLHLARLGIVKVDPAQYKVTYLYRFTVPISHSLLAVACSVTLLSTLFLYGIFLGRPLRPGETHQLSLHGLVAVAIGLTGALIARLAYPHDASRSNPWGHLYILFGTILTSIWILAVSTFTDYTDRHTVLASTGVSLPLFFAIARVAQYYAAKDVEAVRDAKQPPYDSFIKRHLETSLEYAVVFIILLVLLTYNLLSLPEAARLSVSACLIIQLRHRWNIMPLAAANVHGAAGLFLIIVLAVLEPGFVIFAATGRWIRLGHSLTGTLQSYMLLGGVVMAATFMPRSNTASKSCSVVTKPCRSKKFHPITILFIVFSILQAMLVRRYLTFDGEAPDICLGFVNFQSIFSDVFTWVGALHMASLPVAVLRGLDKKIIDMDKAKEQADRNYKSLWSRYSKLQESTQNSEHRQPSTPNWLSSPSASRWNSFGQQIEEKKPGFRLGSITHQKGSAKFGEASTIHPGGLQSSLFNGQCQQKATFWFGAAMPQKWPEQSSSLFGPHQGRQQDLPSGPRNQQHKNLQQQNPQAIPPSSTGIRNVSNTNNLSKVRLSPRDLKRKHSLWKGCMLKR</sequence>
<evidence type="ECO:0000256" key="2">
    <source>
        <dbReference type="SAM" id="Phobius"/>
    </source>
</evidence>
<feature type="transmembrane region" description="Helical" evidence="2">
    <location>
        <begin position="576"/>
        <end position="596"/>
    </location>
</feature>
<feature type="transmembrane region" description="Helical" evidence="2">
    <location>
        <begin position="489"/>
        <end position="510"/>
    </location>
</feature>
<name>A0A9P5A9Z7_9HYPO</name>
<feature type="compositionally biased region" description="Low complexity" evidence="1">
    <location>
        <begin position="741"/>
        <end position="750"/>
    </location>
</feature>
<feature type="transmembrane region" description="Helical" evidence="2">
    <location>
        <begin position="406"/>
        <end position="425"/>
    </location>
</feature>
<organism evidence="3 4">
    <name type="scientific">Fusarium beomiforme</name>
    <dbReference type="NCBI Taxonomy" id="44412"/>
    <lineage>
        <taxon>Eukaryota</taxon>
        <taxon>Fungi</taxon>
        <taxon>Dikarya</taxon>
        <taxon>Ascomycota</taxon>
        <taxon>Pezizomycotina</taxon>
        <taxon>Sordariomycetes</taxon>
        <taxon>Hypocreomycetidae</taxon>
        <taxon>Hypocreales</taxon>
        <taxon>Nectriaceae</taxon>
        <taxon>Fusarium</taxon>
        <taxon>Fusarium burgessii species complex</taxon>
    </lineage>
</organism>
<feature type="compositionally biased region" description="Polar residues" evidence="1">
    <location>
        <begin position="715"/>
        <end position="732"/>
    </location>
</feature>
<reference evidence="3" key="1">
    <citation type="journal article" date="2017" name="Mycologia">
        <title>Fusarium algeriense, sp. nov., a novel toxigenic crown rot pathogen of durum wheat from Algeria is nested in the Fusarium burgessii species complex.</title>
        <authorList>
            <person name="Laraba I."/>
            <person name="Keddad A."/>
            <person name="Boureghda H."/>
            <person name="Abdallah N."/>
            <person name="Vaughan M.M."/>
            <person name="Proctor R.H."/>
            <person name="Busman M."/>
            <person name="O'Donnell K."/>
        </authorList>
    </citation>
    <scope>NUCLEOTIDE SEQUENCE</scope>
    <source>
        <strain evidence="3">NRRL 25174</strain>
    </source>
</reference>
<feature type="transmembrane region" description="Helical" evidence="2">
    <location>
        <begin position="355"/>
        <end position="377"/>
    </location>
</feature>
<feature type="region of interest" description="Disordered" evidence="1">
    <location>
        <begin position="715"/>
        <end position="769"/>
    </location>
</feature>
<feature type="transmembrane region" description="Helical" evidence="2">
    <location>
        <begin position="326"/>
        <end position="343"/>
    </location>
</feature>